<evidence type="ECO:0000313" key="2">
    <source>
        <dbReference type="Proteomes" id="UP000689195"/>
    </source>
</evidence>
<protein>
    <submittedName>
        <fullName evidence="1">Uncharacterized protein</fullName>
    </submittedName>
</protein>
<accession>A0A8S1XB36</accession>
<dbReference type="OrthoDB" id="307506at2759"/>
<evidence type="ECO:0000313" key="1">
    <source>
        <dbReference type="EMBL" id="CAD8198264.1"/>
    </source>
</evidence>
<gene>
    <name evidence="1" type="ORF">PPENT_87.1.T1180041</name>
</gene>
<organism evidence="1 2">
    <name type="scientific">Paramecium pentaurelia</name>
    <dbReference type="NCBI Taxonomy" id="43138"/>
    <lineage>
        <taxon>Eukaryota</taxon>
        <taxon>Sar</taxon>
        <taxon>Alveolata</taxon>
        <taxon>Ciliophora</taxon>
        <taxon>Intramacronucleata</taxon>
        <taxon>Oligohymenophorea</taxon>
        <taxon>Peniculida</taxon>
        <taxon>Parameciidae</taxon>
        <taxon>Paramecium</taxon>
    </lineage>
</organism>
<sequence>MINQQQTELTPQQSNSPIIQQLKDVIYDTFSLLNTNQAKVRYQNPALTKSCVHRNTCFEMEEALKDIQQKKIYECPHCQQQARSPADLVEDWRVQAYKEFNIIVEDVTIIKGIVVNKYIRNKKKYLDFFSIDEYARQFQDMFQRFTHDISINSMIQKELVSQKSNNQTKINFWSFCLQDRVKINIPVRILGCKHYECYELTSLLFFQEQNRKKKEFLDCNQPGCSNRLRIAHIDYTKQPDTPNTPQTEEKEKQDKIDDIITLFSGICVDLDLFNAIKLSNPSSYKFYYNQETGKIQEDIKTENGKQVDPVIKAVYEQHPDFHIKITFEEFQKLIQQQAMSVSQGDLLQDDKQLGKKISLYKYRNYKVKMQDQLTKLTIEYPVRCKLCTDLQVCMDMRSYIADFNYQKKVNPTKIYSCPLCQKPQNKPIINTQIYNYIYLDTNMLSYMFKDMSYTNGTNIFEYQGEQYMLQEFMDRQKIKREDYIKELNERQVIFKQLFCIVNNQQRIKQPLLLQNCPQKNIVDFKSFYEELKNIDFDYEQTDLILCKCQKCSQNSIKSFVGNIYFHEPFYEALNKFYKIQNPVNDKEFTYKFADNEQDSMVLGQIVSSNPKIKVLPNVNGQADTQILRNLKGENGFLDLMDDVEYQKLFSKTDISGFQYKTVGMKQDLCGVQIEYKEKGIHANVKDAVEKINKNANQDLKKYSFNVVSMSVNLKDDIFKNNKGEFDYGTKK</sequence>
<name>A0A8S1XB36_9CILI</name>
<keyword evidence="2" id="KW-1185">Reference proteome</keyword>
<dbReference type="AlphaFoldDB" id="A0A8S1XB36"/>
<reference evidence="1" key="1">
    <citation type="submission" date="2021-01" db="EMBL/GenBank/DDBJ databases">
        <authorList>
            <consortium name="Genoscope - CEA"/>
            <person name="William W."/>
        </authorList>
    </citation>
    <scope>NUCLEOTIDE SEQUENCE</scope>
</reference>
<proteinExistence type="predicted"/>
<dbReference type="Proteomes" id="UP000689195">
    <property type="component" value="Unassembled WGS sequence"/>
</dbReference>
<comment type="caution">
    <text evidence="1">The sequence shown here is derived from an EMBL/GenBank/DDBJ whole genome shotgun (WGS) entry which is preliminary data.</text>
</comment>
<dbReference type="EMBL" id="CAJJDO010000118">
    <property type="protein sequence ID" value="CAD8198264.1"/>
    <property type="molecule type" value="Genomic_DNA"/>
</dbReference>